<dbReference type="HOGENOM" id="CLU_3353873_0_0_2"/>
<keyword evidence="2" id="KW-1185">Reference proteome</keyword>
<name>D2S395_HALTV</name>
<accession>D2S395</accession>
<organism evidence="1 2">
    <name type="scientific">Haloterrigena turkmenica (strain ATCC 51198 / DSM 5511 / JCM 9101 / NCIMB 13204 / VKM B-1734 / 4k)</name>
    <name type="common">Halococcus turkmenicus</name>
    <dbReference type="NCBI Taxonomy" id="543526"/>
    <lineage>
        <taxon>Archaea</taxon>
        <taxon>Methanobacteriati</taxon>
        <taxon>Methanobacteriota</taxon>
        <taxon>Stenosarchaea group</taxon>
        <taxon>Halobacteria</taxon>
        <taxon>Halobacteriales</taxon>
        <taxon>Natrialbaceae</taxon>
        <taxon>Haloterrigena</taxon>
    </lineage>
</organism>
<proteinExistence type="predicted"/>
<dbReference type="AlphaFoldDB" id="D2S395"/>
<keyword evidence="1" id="KW-0614">Plasmid</keyword>
<dbReference type="Proteomes" id="UP000001903">
    <property type="component" value="Plasmid pHTUR04"/>
</dbReference>
<dbReference type="KEGG" id="htu:Htur_5211"/>
<protein>
    <submittedName>
        <fullName evidence="1">Uncharacterized protein</fullName>
    </submittedName>
</protein>
<gene>
    <name evidence="1" type="ordered locus">Htur_5211</name>
</gene>
<evidence type="ECO:0000313" key="2">
    <source>
        <dbReference type="Proteomes" id="UP000001903"/>
    </source>
</evidence>
<reference evidence="1 2" key="1">
    <citation type="journal article" date="2010" name="Stand. Genomic Sci.">
        <title>Complete genome sequence of Haloterrigena turkmenica type strain (4k).</title>
        <authorList>
            <person name="Saunders E."/>
            <person name="Tindall B.J."/>
            <person name="Fahnrich R."/>
            <person name="Lapidus A."/>
            <person name="Copeland A."/>
            <person name="Del Rio T.G."/>
            <person name="Lucas S."/>
            <person name="Chen F."/>
            <person name="Tice H."/>
            <person name="Cheng J.F."/>
            <person name="Han C."/>
            <person name="Detter J.C."/>
            <person name="Bruce D."/>
            <person name="Goodwin L."/>
            <person name="Chain P."/>
            <person name="Pitluck S."/>
            <person name="Pati A."/>
            <person name="Ivanova N."/>
            <person name="Mavromatis K."/>
            <person name="Chen A."/>
            <person name="Palaniappan K."/>
            <person name="Land M."/>
            <person name="Hauser L."/>
            <person name="Chang Y.J."/>
            <person name="Jeffries C.D."/>
            <person name="Brettin T."/>
            <person name="Rohde M."/>
            <person name="Goker M."/>
            <person name="Bristow J."/>
            <person name="Eisen J.A."/>
            <person name="Markowitz V."/>
            <person name="Hugenholtz P."/>
            <person name="Klenk H.P."/>
            <person name="Kyrpides N.C."/>
        </authorList>
    </citation>
    <scope>NUCLEOTIDE SEQUENCE [LARGE SCALE GENOMIC DNA]</scope>
    <source>
        <strain evidence="2">ATCC 51198 / DSM 5511 / JCM 9101 / NCIMB 13204 / VKM B-1734 / 4k</strain>
    </source>
</reference>
<evidence type="ECO:0000313" key="1">
    <source>
        <dbReference type="EMBL" id="ADB63842.1"/>
    </source>
</evidence>
<dbReference type="EMBL" id="CP001864">
    <property type="protein sequence ID" value="ADB63842.1"/>
    <property type="molecule type" value="Genomic_DNA"/>
</dbReference>
<sequence>MSNFYSILIDPELAIEAFAEDPHLESVAEILREMNR</sequence>
<geneLocation type="plasmid" evidence="1 2">
    <name>pHTUR04</name>
</geneLocation>